<evidence type="ECO:0000256" key="1">
    <source>
        <dbReference type="SAM" id="MobiDB-lite"/>
    </source>
</evidence>
<keyword evidence="3" id="KW-1185">Reference proteome</keyword>
<dbReference type="EMBL" id="KZ678135">
    <property type="protein sequence ID" value="PSN67213.1"/>
    <property type="molecule type" value="Genomic_DNA"/>
</dbReference>
<feature type="region of interest" description="Disordered" evidence="1">
    <location>
        <begin position="107"/>
        <end position="137"/>
    </location>
</feature>
<evidence type="ECO:0000313" key="2">
    <source>
        <dbReference type="EMBL" id="PSN67213.1"/>
    </source>
</evidence>
<gene>
    <name evidence="2" type="ORF">BS50DRAFT_385744</name>
</gene>
<name>A0A2T2NP76_CORCC</name>
<proteinExistence type="predicted"/>
<dbReference type="Proteomes" id="UP000240883">
    <property type="component" value="Unassembled WGS sequence"/>
</dbReference>
<accession>A0A2T2NP76</accession>
<organism evidence="2 3">
    <name type="scientific">Corynespora cassiicola Philippines</name>
    <dbReference type="NCBI Taxonomy" id="1448308"/>
    <lineage>
        <taxon>Eukaryota</taxon>
        <taxon>Fungi</taxon>
        <taxon>Dikarya</taxon>
        <taxon>Ascomycota</taxon>
        <taxon>Pezizomycotina</taxon>
        <taxon>Dothideomycetes</taxon>
        <taxon>Pleosporomycetidae</taxon>
        <taxon>Pleosporales</taxon>
        <taxon>Corynesporascaceae</taxon>
        <taxon>Corynespora</taxon>
    </lineage>
</organism>
<sequence>MHARSRAFTQHILVGALALGRRVSGPTTHTRVNTTPACCFNFRLQPPTRNHNPPRLLCFSGSPSTFLLPPSTPVEPDFTPENDELPLHTIPACPALVSLGPQKCFGHRTQAERRASDLAPSTFRQEEKKTFRPRHHP</sequence>
<protein>
    <submittedName>
        <fullName evidence="2">Uncharacterized protein</fullName>
    </submittedName>
</protein>
<dbReference type="AlphaFoldDB" id="A0A2T2NP76"/>
<reference evidence="2 3" key="1">
    <citation type="journal article" date="2018" name="Front. Microbiol.">
        <title>Genome-Wide Analysis of Corynespora cassiicola Leaf Fall Disease Putative Effectors.</title>
        <authorList>
            <person name="Lopez D."/>
            <person name="Ribeiro S."/>
            <person name="Label P."/>
            <person name="Fumanal B."/>
            <person name="Venisse J.S."/>
            <person name="Kohler A."/>
            <person name="de Oliveira R.R."/>
            <person name="Labutti K."/>
            <person name="Lipzen A."/>
            <person name="Lail K."/>
            <person name="Bauer D."/>
            <person name="Ohm R.A."/>
            <person name="Barry K.W."/>
            <person name="Spatafora J."/>
            <person name="Grigoriev I.V."/>
            <person name="Martin F.M."/>
            <person name="Pujade-Renaud V."/>
        </authorList>
    </citation>
    <scope>NUCLEOTIDE SEQUENCE [LARGE SCALE GENOMIC DNA]</scope>
    <source>
        <strain evidence="2 3">Philippines</strain>
    </source>
</reference>
<evidence type="ECO:0000313" key="3">
    <source>
        <dbReference type="Proteomes" id="UP000240883"/>
    </source>
</evidence>